<evidence type="ECO:0000256" key="3">
    <source>
        <dbReference type="ARBA" id="ARBA00022801"/>
    </source>
</evidence>
<gene>
    <name evidence="7" type="ORF">EIB74_01310</name>
</gene>
<proteinExistence type="predicted"/>
<dbReference type="Proteomes" id="UP000281810">
    <property type="component" value="Chromosome"/>
</dbReference>
<protein>
    <recommendedName>
        <fullName evidence="6">JAB domain-containing protein</fullName>
    </recommendedName>
</protein>
<evidence type="ECO:0000259" key="6">
    <source>
        <dbReference type="Pfam" id="PF14464"/>
    </source>
</evidence>
<evidence type="ECO:0000256" key="4">
    <source>
        <dbReference type="ARBA" id="ARBA00022833"/>
    </source>
</evidence>
<evidence type="ECO:0000256" key="5">
    <source>
        <dbReference type="ARBA" id="ARBA00023049"/>
    </source>
</evidence>
<dbReference type="EMBL" id="CP034161">
    <property type="protein sequence ID" value="AZI38678.1"/>
    <property type="molecule type" value="Genomic_DNA"/>
</dbReference>
<dbReference type="GO" id="GO:0046872">
    <property type="term" value="F:metal ion binding"/>
    <property type="evidence" value="ECO:0007669"/>
    <property type="project" value="UniProtKB-KW"/>
</dbReference>
<keyword evidence="2" id="KW-0479">Metal-binding</keyword>
<reference evidence="8" key="1">
    <citation type="submission" date="2018-11" db="EMBL/GenBank/DDBJ databases">
        <title>Proposal to divide the Flavobacteriaceae and reorganize its genera based on Amino Acid Identity values calculated from whole genome sequences.</title>
        <authorList>
            <person name="Nicholson A.C."/>
            <person name="Gulvik C.A."/>
            <person name="Whitney A.M."/>
            <person name="Humrighouse B.W."/>
            <person name="Bell M."/>
            <person name="Holmes B."/>
            <person name="Steigerwalt A.B."/>
            <person name="Villarma A."/>
            <person name="Sheth M."/>
            <person name="Batra D."/>
            <person name="Pryor J."/>
            <person name="Bernardet J.-F."/>
            <person name="Hugo C."/>
            <person name="Kampfer P."/>
            <person name="Newman J.D."/>
            <person name="McQuiston J.R."/>
        </authorList>
    </citation>
    <scope>NUCLEOTIDE SEQUENCE [LARGE SCALE GENOMIC DNA]</scope>
    <source>
        <strain evidence="8">F5649</strain>
    </source>
</reference>
<accession>A0A3G8Y0F0</accession>
<keyword evidence="4" id="KW-0862">Zinc</keyword>
<dbReference type="GO" id="GO:0008237">
    <property type="term" value="F:metallopeptidase activity"/>
    <property type="evidence" value="ECO:0007669"/>
    <property type="project" value="UniProtKB-KW"/>
</dbReference>
<keyword evidence="3" id="KW-0378">Hydrolase</keyword>
<dbReference type="InterPro" id="IPR028090">
    <property type="entry name" value="JAB_dom_prok"/>
</dbReference>
<organism evidence="7 8">
    <name type="scientific">Epilithonimonas vandammei</name>
    <dbReference type="NCBI Taxonomy" id="2487072"/>
    <lineage>
        <taxon>Bacteria</taxon>
        <taxon>Pseudomonadati</taxon>
        <taxon>Bacteroidota</taxon>
        <taxon>Flavobacteriia</taxon>
        <taxon>Flavobacteriales</taxon>
        <taxon>Weeksellaceae</taxon>
        <taxon>Chryseobacterium group</taxon>
        <taxon>Epilithonimonas</taxon>
    </lineage>
</organism>
<keyword evidence="8" id="KW-1185">Reference proteome</keyword>
<feature type="domain" description="JAB" evidence="6">
    <location>
        <begin position="18"/>
        <end position="134"/>
    </location>
</feature>
<keyword evidence="5" id="KW-0482">Metalloprotease</keyword>
<dbReference type="Pfam" id="PF14464">
    <property type="entry name" value="Prok-JAB"/>
    <property type="match status" value="1"/>
</dbReference>
<evidence type="ECO:0000256" key="1">
    <source>
        <dbReference type="ARBA" id="ARBA00022670"/>
    </source>
</evidence>
<dbReference type="RefSeq" id="WP_124801013.1">
    <property type="nucleotide sequence ID" value="NZ_CP034161.1"/>
</dbReference>
<evidence type="ECO:0000313" key="8">
    <source>
        <dbReference type="Proteomes" id="UP000281810"/>
    </source>
</evidence>
<evidence type="ECO:0000313" key="7">
    <source>
        <dbReference type="EMBL" id="AZI38678.1"/>
    </source>
</evidence>
<name>A0A3G8Y0F0_9FLAO</name>
<dbReference type="AlphaFoldDB" id="A0A3G8Y0F0"/>
<dbReference type="OrthoDB" id="1274885at2"/>
<dbReference type="SUPFAM" id="SSF102712">
    <property type="entry name" value="JAB1/MPN domain"/>
    <property type="match status" value="1"/>
</dbReference>
<evidence type="ECO:0000256" key="2">
    <source>
        <dbReference type="ARBA" id="ARBA00022723"/>
    </source>
</evidence>
<sequence length="157" mass="17893">MITYKNGTNNIKIFLAENLLSEVRKFCIEKDYLETGGILVGMYDPDLQSAIITKVIGPPSDSKHGRTTFVRGTKGVKKTLDILWKEGQYYIGEWHYHPKALPIASSQDIKQMKKISKSILYRCPEPVMLIVGQDNEEFIETFYVSINGSDLIEFIRA</sequence>
<dbReference type="Gene3D" id="3.40.140.10">
    <property type="entry name" value="Cytidine Deaminase, domain 2"/>
    <property type="match status" value="1"/>
</dbReference>
<keyword evidence="1" id="KW-0645">Protease</keyword>
<dbReference type="GO" id="GO:0006508">
    <property type="term" value="P:proteolysis"/>
    <property type="evidence" value="ECO:0007669"/>
    <property type="project" value="UniProtKB-KW"/>
</dbReference>